<dbReference type="Pfam" id="PF12706">
    <property type="entry name" value="Lactamase_B_2"/>
    <property type="match status" value="1"/>
</dbReference>
<feature type="domain" description="Metallo-beta-lactamase" evidence="2">
    <location>
        <begin position="80"/>
        <end position="235"/>
    </location>
</feature>
<dbReference type="Gene3D" id="3.60.15.10">
    <property type="entry name" value="Ribonuclease Z/Hydroxyacylglutathione hydrolase-like"/>
    <property type="match status" value="1"/>
</dbReference>
<dbReference type="PROSITE" id="PS51257">
    <property type="entry name" value="PROKAR_LIPOPROTEIN"/>
    <property type="match status" value="1"/>
</dbReference>
<protein>
    <submittedName>
        <fullName evidence="3">L-ascorbate metabolism protein UlaG (Beta-lactamase superfamily)</fullName>
    </submittedName>
</protein>
<feature type="compositionally biased region" description="Polar residues" evidence="1">
    <location>
        <begin position="25"/>
        <end position="37"/>
    </location>
</feature>
<gene>
    <name evidence="3" type="ORF">GGR31_001802</name>
</gene>
<keyword evidence="4" id="KW-1185">Reference proteome</keyword>
<reference evidence="3 4" key="1">
    <citation type="submission" date="2023-07" db="EMBL/GenBank/DDBJ databases">
        <title>Genomic Encyclopedia of Type Strains, Phase IV (KMG-IV): sequencing the most valuable type-strain genomes for metagenomic binning, comparative biology and taxonomic classification.</title>
        <authorList>
            <person name="Goeker M."/>
        </authorList>
    </citation>
    <scope>NUCLEOTIDE SEQUENCE [LARGE SCALE GENOMIC DNA]</scope>
    <source>
        <strain evidence="3 4">DSM 102814</strain>
    </source>
</reference>
<sequence>MKYSIYVLLCSIMLFSCKNQERNNENSQTISPAASSTETEEDQLENKKDSISVEPISHATFMMKLNEKNIFVDPVGESEELKKLGNVDVILLTDIHGDHFNIDVLKEITESNTKIIAPKAVAEKLTDSLLTQTAILNNGESLDLFEISIKAIPMYNLREEAKEFHTKGRGNGYLLEANKKRIYISGDTEDIPEMRNLKNIDVAFICMNLPYTMPVEAAADAVLDFKLKKVYPYHYRGKNGMSDVDEFKNIVTTNNPNIQVQILDWYKNSEEK</sequence>
<dbReference type="RefSeq" id="WP_309728246.1">
    <property type="nucleotide sequence ID" value="NZ_JAVDQA010000004.1"/>
</dbReference>
<accession>A0ABU1K6C2</accession>
<name>A0ABU1K6C2_9FLAO</name>
<dbReference type="SUPFAM" id="SSF56281">
    <property type="entry name" value="Metallo-hydrolase/oxidoreductase"/>
    <property type="match status" value="1"/>
</dbReference>
<dbReference type="InterPro" id="IPR001279">
    <property type="entry name" value="Metallo-B-lactamas"/>
</dbReference>
<comment type="caution">
    <text evidence="3">The sequence shown here is derived from an EMBL/GenBank/DDBJ whole genome shotgun (WGS) entry which is preliminary data.</text>
</comment>
<dbReference type="InterPro" id="IPR050114">
    <property type="entry name" value="UPF0173_UPF0282_UlaG_hydrolase"/>
</dbReference>
<evidence type="ECO:0000313" key="4">
    <source>
        <dbReference type="Proteomes" id="UP001257659"/>
    </source>
</evidence>
<dbReference type="PANTHER" id="PTHR43546">
    <property type="entry name" value="UPF0173 METAL-DEPENDENT HYDROLASE MJ1163-RELATED"/>
    <property type="match status" value="1"/>
</dbReference>
<organism evidence="3 4">
    <name type="scientific">Mesonia maritima</name>
    <dbReference type="NCBI Taxonomy" id="1793873"/>
    <lineage>
        <taxon>Bacteria</taxon>
        <taxon>Pseudomonadati</taxon>
        <taxon>Bacteroidota</taxon>
        <taxon>Flavobacteriia</taxon>
        <taxon>Flavobacteriales</taxon>
        <taxon>Flavobacteriaceae</taxon>
        <taxon>Mesonia</taxon>
    </lineage>
</organism>
<dbReference type="PANTHER" id="PTHR43546:SF3">
    <property type="entry name" value="UPF0173 METAL-DEPENDENT HYDROLASE MJ1163"/>
    <property type="match status" value="1"/>
</dbReference>
<evidence type="ECO:0000256" key="1">
    <source>
        <dbReference type="SAM" id="MobiDB-lite"/>
    </source>
</evidence>
<evidence type="ECO:0000259" key="2">
    <source>
        <dbReference type="Pfam" id="PF12706"/>
    </source>
</evidence>
<evidence type="ECO:0000313" key="3">
    <source>
        <dbReference type="EMBL" id="MDR6301155.1"/>
    </source>
</evidence>
<dbReference type="EMBL" id="JAVDQA010000004">
    <property type="protein sequence ID" value="MDR6301155.1"/>
    <property type="molecule type" value="Genomic_DNA"/>
</dbReference>
<dbReference type="Proteomes" id="UP001257659">
    <property type="component" value="Unassembled WGS sequence"/>
</dbReference>
<feature type="region of interest" description="Disordered" evidence="1">
    <location>
        <begin position="23"/>
        <end position="49"/>
    </location>
</feature>
<dbReference type="InterPro" id="IPR036866">
    <property type="entry name" value="RibonucZ/Hydroxyglut_hydro"/>
</dbReference>
<proteinExistence type="predicted"/>